<feature type="transmembrane region" description="Helical" evidence="2">
    <location>
        <begin position="214"/>
        <end position="236"/>
    </location>
</feature>
<feature type="chain" id="PRO_5040352704" evidence="3">
    <location>
        <begin position="20"/>
        <end position="247"/>
    </location>
</feature>
<dbReference type="GO" id="GO:0098554">
    <property type="term" value="C:cytoplasmic side of endoplasmic reticulum membrane"/>
    <property type="evidence" value="ECO:0007669"/>
    <property type="project" value="TreeGrafter"/>
</dbReference>
<reference evidence="4" key="1">
    <citation type="journal article" date="2023" name="Science">
        <title>Genome structures resolve the early diversification of teleost fishes.</title>
        <authorList>
            <person name="Parey E."/>
            <person name="Louis A."/>
            <person name="Montfort J."/>
            <person name="Bouchez O."/>
            <person name="Roques C."/>
            <person name="Iampietro C."/>
            <person name="Lluch J."/>
            <person name="Castinel A."/>
            <person name="Donnadieu C."/>
            <person name="Desvignes T."/>
            <person name="Floi Bucao C."/>
            <person name="Jouanno E."/>
            <person name="Wen M."/>
            <person name="Mejri S."/>
            <person name="Dirks R."/>
            <person name="Jansen H."/>
            <person name="Henkel C."/>
            <person name="Chen W.J."/>
            <person name="Zahm M."/>
            <person name="Cabau C."/>
            <person name="Klopp C."/>
            <person name="Thompson A.W."/>
            <person name="Robinson-Rechavi M."/>
            <person name="Braasch I."/>
            <person name="Lecointre G."/>
            <person name="Bobe J."/>
            <person name="Postlethwait J.H."/>
            <person name="Berthelot C."/>
            <person name="Roest Crollius H."/>
            <person name="Guiguen Y."/>
        </authorList>
    </citation>
    <scope>NUCLEOTIDE SEQUENCE</scope>
    <source>
        <strain evidence="4">WJC10195</strain>
    </source>
</reference>
<name>A0A9Q1J1B1_SYNKA</name>
<dbReference type="PANTHER" id="PTHR12174:SF39">
    <property type="entry name" value="SIGNAL PEPTIDE PEPTIDASE-LIKE 2B"/>
    <property type="match status" value="1"/>
</dbReference>
<feature type="signal peptide" evidence="3">
    <location>
        <begin position="1"/>
        <end position="19"/>
    </location>
</feature>
<dbReference type="AlphaFoldDB" id="A0A9Q1J1B1"/>
<proteinExistence type="predicted"/>
<dbReference type="GO" id="GO:0098553">
    <property type="term" value="C:lumenal side of endoplasmic reticulum membrane"/>
    <property type="evidence" value="ECO:0007669"/>
    <property type="project" value="TreeGrafter"/>
</dbReference>
<dbReference type="GO" id="GO:0033619">
    <property type="term" value="P:membrane protein proteolysis"/>
    <property type="evidence" value="ECO:0007669"/>
    <property type="project" value="TreeGrafter"/>
</dbReference>
<dbReference type="GO" id="GO:0005765">
    <property type="term" value="C:lysosomal membrane"/>
    <property type="evidence" value="ECO:0007669"/>
    <property type="project" value="TreeGrafter"/>
</dbReference>
<comment type="caution">
    <text evidence="4">The sequence shown here is derived from an EMBL/GenBank/DDBJ whole genome shotgun (WGS) entry which is preliminary data.</text>
</comment>
<dbReference type="InterPro" id="IPR007369">
    <property type="entry name" value="Peptidase_A22B_SPP"/>
</dbReference>
<sequence>MRSRITLIFGAIFVNQVLGEYGMAHFSDQGVKKGKDYCIFFNSQWARLPQDLHKASRLQIHDLTTSVLCSPSEVPEGGVPQPHSHGAQGTPPAGNKTQYDEIDIPSPCSATPTCWTSAGLLGRGERLPCTPRTSCPGLQHGDHLPNGRGNGHRRGYWAGSRDTKKRYMKHKKEHVTEKQDEETVDVTSVMICVFVVMCCTMLVLLYLFYDQLVYLIIAVFCLASAIGLYSCLWPLVRRNPPGGVQDT</sequence>
<keyword evidence="2" id="KW-0472">Membrane</keyword>
<evidence type="ECO:0000256" key="3">
    <source>
        <dbReference type="SAM" id="SignalP"/>
    </source>
</evidence>
<dbReference type="Proteomes" id="UP001152622">
    <property type="component" value="Chromosome 4"/>
</dbReference>
<dbReference type="OrthoDB" id="29661at2759"/>
<feature type="transmembrane region" description="Helical" evidence="2">
    <location>
        <begin position="186"/>
        <end position="207"/>
    </location>
</feature>
<dbReference type="EMBL" id="JAINUF010000004">
    <property type="protein sequence ID" value="KAJ8363154.1"/>
    <property type="molecule type" value="Genomic_DNA"/>
</dbReference>
<accession>A0A9Q1J1B1</accession>
<keyword evidence="5" id="KW-1185">Reference proteome</keyword>
<dbReference type="GO" id="GO:0030660">
    <property type="term" value="C:Golgi-associated vesicle membrane"/>
    <property type="evidence" value="ECO:0007669"/>
    <property type="project" value="TreeGrafter"/>
</dbReference>
<keyword evidence="3" id="KW-0732">Signal</keyword>
<evidence type="ECO:0000313" key="5">
    <source>
        <dbReference type="Proteomes" id="UP001152622"/>
    </source>
</evidence>
<feature type="region of interest" description="Disordered" evidence="1">
    <location>
        <begin position="71"/>
        <end position="100"/>
    </location>
</feature>
<organism evidence="4 5">
    <name type="scientific">Synaphobranchus kaupii</name>
    <name type="common">Kaup's arrowtooth eel</name>
    <dbReference type="NCBI Taxonomy" id="118154"/>
    <lineage>
        <taxon>Eukaryota</taxon>
        <taxon>Metazoa</taxon>
        <taxon>Chordata</taxon>
        <taxon>Craniata</taxon>
        <taxon>Vertebrata</taxon>
        <taxon>Euteleostomi</taxon>
        <taxon>Actinopterygii</taxon>
        <taxon>Neopterygii</taxon>
        <taxon>Teleostei</taxon>
        <taxon>Anguilliformes</taxon>
        <taxon>Synaphobranchidae</taxon>
        <taxon>Synaphobranchus</taxon>
    </lineage>
</organism>
<dbReference type="GO" id="GO:0042500">
    <property type="term" value="F:aspartic endopeptidase activity, intramembrane cleaving"/>
    <property type="evidence" value="ECO:0007669"/>
    <property type="project" value="InterPro"/>
</dbReference>
<keyword evidence="2" id="KW-0812">Transmembrane</keyword>
<keyword evidence="2" id="KW-1133">Transmembrane helix</keyword>
<evidence type="ECO:0000256" key="1">
    <source>
        <dbReference type="SAM" id="MobiDB-lite"/>
    </source>
</evidence>
<protein>
    <submittedName>
        <fullName evidence="4">Uncharacterized protein</fullName>
    </submittedName>
</protein>
<dbReference type="PANTHER" id="PTHR12174">
    <property type="entry name" value="SIGNAL PEPTIDE PEPTIDASE"/>
    <property type="match status" value="1"/>
</dbReference>
<gene>
    <name evidence="4" type="ORF">SKAU_G00119850</name>
</gene>
<evidence type="ECO:0000256" key="2">
    <source>
        <dbReference type="SAM" id="Phobius"/>
    </source>
</evidence>
<evidence type="ECO:0000313" key="4">
    <source>
        <dbReference type="EMBL" id="KAJ8363154.1"/>
    </source>
</evidence>
<dbReference type="Pfam" id="PF04258">
    <property type="entry name" value="Peptidase_A22B"/>
    <property type="match status" value="1"/>
</dbReference>